<name>A0AC61U1N1_9MICO</name>
<keyword evidence="1" id="KW-0378">Hydrolase</keyword>
<dbReference type="Proteomes" id="UP001059663">
    <property type="component" value="Chromosome"/>
</dbReference>
<evidence type="ECO:0000313" key="2">
    <source>
        <dbReference type="Proteomes" id="UP001059663"/>
    </source>
</evidence>
<dbReference type="EMBL" id="CP087977">
    <property type="protein sequence ID" value="UUZ43905.1"/>
    <property type="molecule type" value="Genomic_DNA"/>
</dbReference>
<evidence type="ECO:0000313" key="1">
    <source>
        <dbReference type="EMBL" id="UUZ43905.1"/>
    </source>
</evidence>
<reference evidence="1" key="1">
    <citation type="submission" date="2021-11" db="EMBL/GenBank/DDBJ databases">
        <title>Study of the species diversity of bacterial strains isolated from a unique natural object - Shulgan-Tash cave (Bashkiria).</title>
        <authorList>
            <person name="Sazanova A.L."/>
            <person name="Chirak E.R."/>
            <person name="Safronova V.I."/>
        </authorList>
    </citation>
    <scope>NUCLEOTIDE SEQUENCE</scope>
    <source>
        <strain evidence="1">P1</strain>
    </source>
</reference>
<accession>A0AC61U1N1</accession>
<proteinExistence type="predicted"/>
<protein>
    <submittedName>
        <fullName evidence="1">HAD family hydrolase</fullName>
    </submittedName>
</protein>
<gene>
    <name evidence="1" type="ORF">LP422_14480</name>
</gene>
<organism evidence="1 2">
    <name type="scientific">Janibacter limosus</name>
    <dbReference type="NCBI Taxonomy" id="53458"/>
    <lineage>
        <taxon>Bacteria</taxon>
        <taxon>Bacillati</taxon>
        <taxon>Actinomycetota</taxon>
        <taxon>Actinomycetes</taxon>
        <taxon>Micrococcales</taxon>
        <taxon>Intrasporangiaceae</taxon>
        <taxon>Janibacter</taxon>
    </lineage>
</organism>
<sequence>MFTELAPGSDVSALSGSYRRIYPTRFTQSSHVFGDTVEVLESLRAKGYLLAVTTTKRTPIARDLVAALGLTDHLDLVRGTDDFPAKPSPEVIHRALAELGAQGTRMVGDTTHDIKAGRAADLSTYAVCRPGATHDRERLVTASPTTRRRACSRCSTSSDLSSGRVGLQFRVRPLQIVDSSSAGRRTAVRHAPHDRLDAVTTPSTTDSASGGRLTPRRSCPDGPARPHRARPRPPAPGKPPGRSMPGCA</sequence>